<evidence type="ECO:0000313" key="3">
    <source>
        <dbReference type="Proteomes" id="UP000001933"/>
    </source>
</evidence>
<dbReference type="SUPFAM" id="SSF52540">
    <property type="entry name" value="P-loop containing nucleoside triphosphate hydrolases"/>
    <property type="match status" value="1"/>
</dbReference>
<dbReference type="SUPFAM" id="SSF52172">
    <property type="entry name" value="CheY-like"/>
    <property type="match status" value="1"/>
</dbReference>
<dbReference type="PANTHER" id="PTHR43384">
    <property type="entry name" value="SEPTUM SITE-DETERMINING PROTEIN MIND HOMOLOG, CHLOROPLASTIC-RELATED"/>
    <property type="match status" value="1"/>
</dbReference>
<dbReference type="GO" id="GO:0005829">
    <property type="term" value="C:cytosol"/>
    <property type="evidence" value="ECO:0007669"/>
    <property type="project" value="TreeGrafter"/>
</dbReference>
<proteinExistence type="predicted"/>
<dbReference type="InterPro" id="IPR025669">
    <property type="entry name" value="AAA_dom"/>
</dbReference>
<organism evidence="2 3">
    <name type="scientific">Syntrophus aciditrophicus (strain SB)</name>
    <dbReference type="NCBI Taxonomy" id="56780"/>
    <lineage>
        <taxon>Bacteria</taxon>
        <taxon>Pseudomonadati</taxon>
        <taxon>Thermodesulfobacteriota</taxon>
        <taxon>Syntrophia</taxon>
        <taxon>Syntrophales</taxon>
        <taxon>Syntrophaceae</taxon>
        <taxon>Syntrophus</taxon>
    </lineage>
</organism>
<dbReference type="AlphaFoldDB" id="Q2LSV7"/>
<dbReference type="Proteomes" id="UP000001933">
    <property type="component" value="Chromosome"/>
</dbReference>
<dbReference type="GO" id="GO:0009898">
    <property type="term" value="C:cytoplasmic side of plasma membrane"/>
    <property type="evidence" value="ECO:0007669"/>
    <property type="project" value="TreeGrafter"/>
</dbReference>
<sequence length="403" mass="45096">MPLRTLSVKIMAKATETERKLKEILSSVEGFSVLNDDYSEMSDILILEVVDPPEKDFQFANVAQKTGRARAIFLTSSITQPEILLEAFKLGIKGFFPQPLDKKYVREALINYRGSWQESPTARTEEPEVELGQIVNFFGSKGGVGTTTLAVNLAVSLAARKEKPRVALLDMNSSFGEVSMFLGIESAFDWVDVAKNIDRLDATYMMSTLTRHETGVHVLPSPIRLTEGYRTNPHVIETMLRLMQSMFDYVILDSGQSLDDNTKAIMKISDLTLLVFIASLPCIINLKRILETFHGLGYPSDDSVEIVANRSLKSAEISQKEIESSLRKTVYFTFPNDYRNTMSAINQGKPIAAIDNKSEICQKFNELAALVAEREKRESKSKELSAPIKKGKLSLFVNNLFKS</sequence>
<protein>
    <submittedName>
        <fullName evidence="2">Flp pilus assembly protein, ATPase</fullName>
    </submittedName>
</protein>
<dbReference type="InterPro" id="IPR027417">
    <property type="entry name" value="P-loop_NTPase"/>
</dbReference>
<dbReference type="EMBL" id="CP000252">
    <property type="protein sequence ID" value="ABC77169.1"/>
    <property type="molecule type" value="Genomic_DNA"/>
</dbReference>
<evidence type="ECO:0000259" key="1">
    <source>
        <dbReference type="Pfam" id="PF13614"/>
    </source>
</evidence>
<dbReference type="RefSeq" id="WP_011417198.1">
    <property type="nucleotide sequence ID" value="NC_007759.1"/>
</dbReference>
<name>Q2LSV7_SYNAS</name>
<keyword evidence="3" id="KW-1185">Reference proteome</keyword>
<dbReference type="Gene3D" id="3.40.50.300">
    <property type="entry name" value="P-loop containing nucleotide triphosphate hydrolases"/>
    <property type="match status" value="1"/>
</dbReference>
<evidence type="ECO:0000313" key="2">
    <source>
        <dbReference type="EMBL" id="ABC77169.1"/>
    </source>
</evidence>
<accession>Q2LSV7</accession>
<dbReference type="KEGG" id="sat:SYN_01496"/>
<dbReference type="GO" id="GO:0016887">
    <property type="term" value="F:ATP hydrolysis activity"/>
    <property type="evidence" value="ECO:0007669"/>
    <property type="project" value="TreeGrafter"/>
</dbReference>
<dbReference type="OrthoDB" id="9768734at2"/>
<dbReference type="STRING" id="56780.SYN_01496"/>
<feature type="domain" description="AAA" evidence="1">
    <location>
        <begin position="133"/>
        <end position="293"/>
    </location>
</feature>
<dbReference type="InterPro" id="IPR011006">
    <property type="entry name" value="CheY-like_superfamily"/>
</dbReference>
<dbReference type="GO" id="GO:0005524">
    <property type="term" value="F:ATP binding"/>
    <property type="evidence" value="ECO:0007669"/>
    <property type="project" value="TreeGrafter"/>
</dbReference>
<dbReference type="PANTHER" id="PTHR43384:SF13">
    <property type="entry name" value="SLR0110 PROTEIN"/>
    <property type="match status" value="1"/>
</dbReference>
<dbReference type="Pfam" id="PF13614">
    <property type="entry name" value="AAA_31"/>
    <property type="match status" value="1"/>
</dbReference>
<dbReference type="eggNOG" id="COG4963">
    <property type="taxonomic scope" value="Bacteria"/>
</dbReference>
<dbReference type="InterPro" id="IPR050625">
    <property type="entry name" value="ParA/MinD_ATPase"/>
</dbReference>
<reference evidence="2 3" key="1">
    <citation type="journal article" date="2007" name="Proc. Natl. Acad. Sci. U.S.A.">
        <title>The genome of Syntrophus aciditrophicus: life at the thermodynamic limit of microbial growth.</title>
        <authorList>
            <person name="McInerney M.J."/>
            <person name="Rohlin L."/>
            <person name="Mouttaki H."/>
            <person name="Kim U."/>
            <person name="Krupp R.S."/>
            <person name="Rios-Hernandez L."/>
            <person name="Sieber J."/>
            <person name="Struchtemeyer C.G."/>
            <person name="Bhattacharyya A."/>
            <person name="Campbell J.W."/>
            <person name="Gunsalus R.P."/>
        </authorList>
    </citation>
    <scope>NUCLEOTIDE SEQUENCE [LARGE SCALE GENOMIC DNA]</scope>
    <source>
        <strain evidence="2 3">SB</strain>
    </source>
</reference>
<gene>
    <name evidence="2" type="ORF">SYN_01496</name>
</gene>
<dbReference type="HOGENOM" id="CLU_033160_2_1_7"/>
<dbReference type="InParanoid" id="Q2LSV7"/>
<dbReference type="GO" id="GO:0051782">
    <property type="term" value="P:negative regulation of cell division"/>
    <property type="evidence" value="ECO:0007669"/>
    <property type="project" value="TreeGrafter"/>
</dbReference>